<gene>
    <name evidence="2" type="ORF">FOMPIDRAFT_1056840</name>
</gene>
<name>S8ERN5_FOMSC</name>
<evidence type="ECO:0000313" key="2">
    <source>
        <dbReference type="EMBL" id="EPS92470.1"/>
    </source>
</evidence>
<accession>S8ERN5</accession>
<dbReference type="EMBL" id="KE504560">
    <property type="protein sequence ID" value="EPS92470.1"/>
    <property type="molecule type" value="Genomic_DNA"/>
</dbReference>
<feature type="non-terminal residue" evidence="2">
    <location>
        <position position="314"/>
    </location>
</feature>
<protein>
    <submittedName>
        <fullName evidence="2">Uncharacterized protein</fullName>
    </submittedName>
</protein>
<dbReference type="InParanoid" id="S8ERN5"/>
<reference evidence="2 3" key="1">
    <citation type="journal article" date="2012" name="Science">
        <title>The Paleozoic origin of enzymatic lignin decomposition reconstructed from 31 fungal genomes.</title>
        <authorList>
            <person name="Floudas D."/>
            <person name="Binder M."/>
            <person name="Riley R."/>
            <person name="Barry K."/>
            <person name="Blanchette R.A."/>
            <person name="Henrissat B."/>
            <person name="Martinez A.T."/>
            <person name="Otillar R."/>
            <person name="Spatafora J.W."/>
            <person name="Yadav J.S."/>
            <person name="Aerts A."/>
            <person name="Benoit I."/>
            <person name="Boyd A."/>
            <person name="Carlson A."/>
            <person name="Copeland A."/>
            <person name="Coutinho P.M."/>
            <person name="de Vries R.P."/>
            <person name="Ferreira P."/>
            <person name="Findley K."/>
            <person name="Foster B."/>
            <person name="Gaskell J."/>
            <person name="Glotzer D."/>
            <person name="Gorecki P."/>
            <person name="Heitman J."/>
            <person name="Hesse C."/>
            <person name="Hori C."/>
            <person name="Igarashi K."/>
            <person name="Jurgens J.A."/>
            <person name="Kallen N."/>
            <person name="Kersten P."/>
            <person name="Kohler A."/>
            <person name="Kuees U."/>
            <person name="Kumar T.K.A."/>
            <person name="Kuo A."/>
            <person name="LaButti K."/>
            <person name="Larrondo L.F."/>
            <person name="Lindquist E."/>
            <person name="Ling A."/>
            <person name="Lombard V."/>
            <person name="Lucas S."/>
            <person name="Lundell T."/>
            <person name="Martin R."/>
            <person name="McLaughlin D.J."/>
            <person name="Morgenstern I."/>
            <person name="Morin E."/>
            <person name="Murat C."/>
            <person name="Nagy L.G."/>
            <person name="Nolan M."/>
            <person name="Ohm R.A."/>
            <person name="Patyshakuliyeva A."/>
            <person name="Rokas A."/>
            <person name="Ruiz-Duenas F.J."/>
            <person name="Sabat G."/>
            <person name="Salamov A."/>
            <person name="Samejima M."/>
            <person name="Schmutz J."/>
            <person name="Slot J.C."/>
            <person name="St John F."/>
            <person name="Stenlid J."/>
            <person name="Sun H."/>
            <person name="Sun S."/>
            <person name="Syed K."/>
            <person name="Tsang A."/>
            <person name="Wiebenga A."/>
            <person name="Young D."/>
            <person name="Pisabarro A."/>
            <person name="Eastwood D.C."/>
            <person name="Martin F."/>
            <person name="Cullen D."/>
            <person name="Grigoriev I.V."/>
            <person name="Hibbett D.S."/>
        </authorList>
    </citation>
    <scope>NUCLEOTIDE SEQUENCE</scope>
    <source>
        <strain evidence="3">FP-58527</strain>
    </source>
</reference>
<feature type="compositionally biased region" description="Low complexity" evidence="1">
    <location>
        <begin position="94"/>
        <end position="104"/>
    </location>
</feature>
<organism evidence="2 3">
    <name type="scientific">Fomitopsis schrenkii</name>
    <name type="common">Brown rot fungus</name>
    <dbReference type="NCBI Taxonomy" id="2126942"/>
    <lineage>
        <taxon>Eukaryota</taxon>
        <taxon>Fungi</taxon>
        <taxon>Dikarya</taxon>
        <taxon>Basidiomycota</taxon>
        <taxon>Agaricomycotina</taxon>
        <taxon>Agaricomycetes</taxon>
        <taxon>Polyporales</taxon>
        <taxon>Fomitopsis</taxon>
    </lineage>
</organism>
<dbReference type="HOGENOM" id="CLU_052999_0_0_1"/>
<evidence type="ECO:0000313" key="3">
    <source>
        <dbReference type="Proteomes" id="UP000015241"/>
    </source>
</evidence>
<keyword evidence="3" id="KW-1185">Reference proteome</keyword>
<evidence type="ECO:0000256" key="1">
    <source>
        <dbReference type="SAM" id="MobiDB-lite"/>
    </source>
</evidence>
<feature type="compositionally biased region" description="Basic and acidic residues" evidence="1">
    <location>
        <begin position="67"/>
        <end position="93"/>
    </location>
</feature>
<feature type="compositionally biased region" description="Basic residues" evidence="1">
    <location>
        <begin position="148"/>
        <end position="160"/>
    </location>
</feature>
<sequence length="314" mass="33651">MRARAPADELLVEFVCSPLVSVTRYNPDRAIQLAQDLGLDILHDVVADWRDLEARRAAIEAEEEARRQEAEARRQEEEAEQEESRRRDEEAARTRAAAQEAAKALSASGPLLNRQGAPVVVPPMPSAPVADTVADGGDTEDEDAGRSAPRRAAPKAKGKAKASSQPAARTLTKAELDALFVERLKCRAEAIFEDLKVCDYCATYAKTEKECKVAPGATACTACLDAHKGCYWGNASLSGTRPDNAKASASSEKAGPAVAARPGLRPVASPLQVGTYVPNPALFRDGQVAFANTTFEVALSSVDRARRQLLADIE</sequence>
<feature type="region of interest" description="Disordered" evidence="1">
    <location>
        <begin position="67"/>
        <end position="168"/>
    </location>
</feature>
<dbReference type="AlphaFoldDB" id="S8ERN5"/>
<dbReference type="Proteomes" id="UP000015241">
    <property type="component" value="Unassembled WGS sequence"/>
</dbReference>
<proteinExistence type="predicted"/>
<feature type="compositionally biased region" description="Low complexity" evidence="1">
    <location>
        <begin position="127"/>
        <end position="136"/>
    </location>
</feature>